<accession>A0ABU5EFQ1</accession>
<evidence type="ECO:0000313" key="1">
    <source>
        <dbReference type="EMBL" id="MDY0884839.1"/>
    </source>
</evidence>
<dbReference type="EMBL" id="JAXCLW010000006">
    <property type="protein sequence ID" value="MDY0884839.1"/>
    <property type="molecule type" value="Genomic_DNA"/>
</dbReference>
<protein>
    <submittedName>
        <fullName evidence="1">Uncharacterized protein</fullName>
    </submittedName>
</protein>
<dbReference type="RefSeq" id="WP_320509912.1">
    <property type="nucleotide sequence ID" value="NZ_JAXCLW010000006.1"/>
</dbReference>
<gene>
    <name evidence="1" type="ORF">SMD27_18490</name>
</gene>
<name>A0ABU5EFQ1_9PROT</name>
<sequence length="221" mass="23666">MKRSEVRKGGQADTQRAVNQRAANMARLAFGLVLGCLVAATAEADVPAHLQMSTASWDDRDADGKEVQGHASFRTGSGALRQCDGKSEVVAIRFNRRTAPLINQVQSGRPLDLAQQVKAAVTDGLRKTVCDAKGDFRFESMAAGFWYVWTQLPLAASEPAANTKTIAETTIGTTFLMDSASATKTATGVLATFVVVSSGKTNDVDLSADVVKLWPTWTETR</sequence>
<keyword evidence="2" id="KW-1185">Reference proteome</keyword>
<comment type="caution">
    <text evidence="1">The sequence shown here is derived from an EMBL/GenBank/DDBJ whole genome shotgun (WGS) entry which is preliminary data.</text>
</comment>
<dbReference type="Proteomes" id="UP001279642">
    <property type="component" value="Unassembled WGS sequence"/>
</dbReference>
<reference evidence="1 2" key="1">
    <citation type="journal article" date="2016" name="Antonie Van Leeuwenhoek">
        <title>Dongia soli sp. nov., isolated from soil from Dokdo, Korea.</title>
        <authorList>
            <person name="Kim D.U."/>
            <person name="Lee H."/>
            <person name="Kim H."/>
            <person name="Kim S.G."/>
            <person name="Ka J.O."/>
        </authorList>
    </citation>
    <scope>NUCLEOTIDE SEQUENCE [LARGE SCALE GENOMIC DNA]</scope>
    <source>
        <strain evidence="1 2">D78</strain>
    </source>
</reference>
<dbReference type="SUPFAM" id="SSF117074">
    <property type="entry name" value="Hypothetical protein PA1324"/>
    <property type="match status" value="1"/>
</dbReference>
<evidence type="ECO:0000313" key="2">
    <source>
        <dbReference type="Proteomes" id="UP001279642"/>
    </source>
</evidence>
<proteinExistence type="predicted"/>
<organism evidence="1 2">
    <name type="scientific">Dongia soli</name>
    <dbReference type="NCBI Taxonomy" id="600628"/>
    <lineage>
        <taxon>Bacteria</taxon>
        <taxon>Pseudomonadati</taxon>
        <taxon>Pseudomonadota</taxon>
        <taxon>Alphaproteobacteria</taxon>
        <taxon>Rhodospirillales</taxon>
        <taxon>Dongiaceae</taxon>
        <taxon>Dongia</taxon>
    </lineage>
</organism>